<evidence type="ECO:0000313" key="1">
    <source>
        <dbReference type="EMBL" id="ORX34855.1"/>
    </source>
</evidence>
<comment type="caution">
    <text evidence="1">The sequence shown here is derived from an EMBL/GenBank/DDBJ whole genome shotgun (WGS) entry which is preliminary data.</text>
</comment>
<keyword evidence="2" id="KW-1185">Reference proteome</keyword>
<organism evidence="1 2">
    <name type="scientific">Kockovaella imperatae</name>
    <dbReference type="NCBI Taxonomy" id="4999"/>
    <lineage>
        <taxon>Eukaryota</taxon>
        <taxon>Fungi</taxon>
        <taxon>Dikarya</taxon>
        <taxon>Basidiomycota</taxon>
        <taxon>Agaricomycotina</taxon>
        <taxon>Tremellomycetes</taxon>
        <taxon>Tremellales</taxon>
        <taxon>Cuniculitremaceae</taxon>
        <taxon>Kockovaella</taxon>
    </lineage>
</organism>
<accession>A0A1Y1UCS2</accession>
<name>A0A1Y1UCS2_9TREE</name>
<dbReference type="RefSeq" id="XP_021869097.1">
    <property type="nucleotide sequence ID" value="XM_022018609.1"/>
</dbReference>
<protein>
    <submittedName>
        <fullName evidence="1">Uncharacterized protein</fullName>
    </submittedName>
</protein>
<evidence type="ECO:0000313" key="2">
    <source>
        <dbReference type="Proteomes" id="UP000193218"/>
    </source>
</evidence>
<proteinExistence type="predicted"/>
<dbReference type="AlphaFoldDB" id="A0A1Y1UCS2"/>
<dbReference type="EMBL" id="NBSH01000013">
    <property type="protein sequence ID" value="ORX34855.1"/>
    <property type="molecule type" value="Genomic_DNA"/>
</dbReference>
<dbReference type="InParanoid" id="A0A1Y1UCS2"/>
<dbReference type="GeneID" id="33560418"/>
<sequence length="377" mass="42017">MPWARSSPLLNKRWIKTGLLALAALLVLLPLLRSKRGSLKACPTKGEIPPVHLLLPITKDAAVKTPKFCRALLGAIMTGYDPIIMNWDVELPPELDKLFQAKHLQFPENDLVFLVDALDVWLQLPPADVARRFLEYGKDVLVGAERHCVPNSWPSHECQGAPQSPLPIGLWEPHMKHVEKVEHSPTPRHANSGTVLGRAGKMEVLFRRLAEIIGDPKYPHPGAFNTLLVHGDLGVDYYSRLFWNSASDESSLIWLNTLVHPDSHLCGHSGPRNYTVSGGLESFSPGDPIPWHMLPSVGHNQLTGQIPAALHFNAIATKNLLQDLWGKPWYSTARFQPFVRQRVRGLKVKGVKPNGDWHELDVESTCANHLPGLWPEA</sequence>
<reference evidence="1 2" key="1">
    <citation type="submission" date="2017-03" db="EMBL/GenBank/DDBJ databases">
        <title>Widespread Adenine N6-methylation of Active Genes in Fungi.</title>
        <authorList>
            <consortium name="DOE Joint Genome Institute"/>
            <person name="Mondo S.J."/>
            <person name="Dannebaum R.O."/>
            <person name="Kuo R.C."/>
            <person name="Louie K.B."/>
            <person name="Bewick A.J."/>
            <person name="Labutti K."/>
            <person name="Haridas S."/>
            <person name="Kuo A."/>
            <person name="Salamov A."/>
            <person name="Ahrendt S.R."/>
            <person name="Lau R."/>
            <person name="Bowen B.P."/>
            <person name="Lipzen A."/>
            <person name="Sullivan W."/>
            <person name="Andreopoulos W.B."/>
            <person name="Clum A."/>
            <person name="Lindquist E."/>
            <person name="Daum C."/>
            <person name="Northen T.R."/>
            <person name="Ramamoorthy G."/>
            <person name="Schmitz R.J."/>
            <person name="Gryganskyi A."/>
            <person name="Culley D."/>
            <person name="Magnuson J."/>
            <person name="James T.Y."/>
            <person name="O'Malley M.A."/>
            <person name="Stajich J.E."/>
            <person name="Spatafora J.W."/>
            <person name="Visel A."/>
            <person name="Grigoriev I.V."/>
        </authorList>
    </citation>
    <scope>NUCLEOTIDE SEQUENCE [LARGE SCALE GENOMIC DNA]</scope>
    <source>
        <strain evidence="1 2">NRRL Y-17943</strain>
    </source>
</reference>
<dbReference type="OrthoDB" id="2562172at2759"/>
<dbReference type="CDD" id="cd22997">
    <property type="entry name" value="GT_LH"/>
    <property type="match status" value="1"/>
</dbReference>
<dbReference type="Proteomes" id="UP000193218">
    <property type="component" value="Unassembled WGS sequence"/>
</dbReference>
<dbReference type="STRING" id="4999.A0A1Y1UCS2"/>
<gene>
    <name evidence="1" type="ORF">BD324DRAFT_653110</name>
</gene>